<evidence type="ECO:0000313" key="2">
    <source>
        <dbReference type="Proteomes" id="UP000793456"/>
    </source>
</evidence>
<gene>
    <name evidence="1" type="ORF">E3U43_013953</name>
</gene>
<dbReference type="EMBL" id="CM011681">
    <property type="protein sequence ID" value="TMS16660.1"/>
    <property type="molecule type" value="Genomic_DNA"/>
</dbReference>
<accession>A0ACD3RB83</accession>
<sequence>MGRYLSSNVCSSSANKTLKSYCKIRYLMSLLRRYPGLAKAPLNLNLHGNSPLSPPHPSRFTRKPIFKHLNLSDTSSTSHHFLRDYTKEVKHLQFVRFYSSSNRNSLKAEAPIGIFEEAQTSLNLSSLGGRLGQSFHQLSRHINIYFKKKDVVPLALGVTTPENLGRSQRRSQSQRATRDRKTSEGRDATQTLKCKDKEENSGPSTQRNSGVQLFHISSLVTTFGESYSYVANHINSVFSRGVTKDQMQEHSETMSSTRGINRRQKRRKMQNTLIINSQEAETSKVKSGAVQAAVEPNNTSSSWEEGYLHFARHINKYFGAKVTDEVDQDQHRREQVTVEKNSTYKTQPTSQTQGTTSKLQQEPIRPEAGGLFHSSQNFTNFGENHFQMAGHINQYFKGQSGLDTDIDRNFLTEMDTRSAASESLKTVSFMDCLRHPTSAIPDLLGAYLKLGPLTQAGKPKPAMMSPEAILNKKLVLSRRQAEEMTCRLIGSLTQTSFPEALTACVEALNEHLIRYPSCKALMWQEKTAVTLLRKRRTYRDNQLLQSALRETLALIGYTDPVKGRGIRVLSIDGGGTRGVVPLQVLKLLEAETGKKIHQLFDYICGVSTGAVLAFMLGLAHFSLEECAEMYRRFGSEVFRQNPLVGTVKMGWSHSYYNTETWETILQEKLGHRVLIKTAREEISPKVSAVSAVVNWGMSPKAFVFRNYNHKPGSLSRYAGGSGCQMWQAVRASSAAPGYFQEFLLQSDIHQDGGIILNNPCALAVHESRLLWPNQPFQCVLSLGTGRYDNVKRSPTTSTSLRAKISNLISSATDTEGVHTLLDDLLAPDVYFRFNPMLSALVSLDESRPQALDQLHRDTQNYMERNRPKLARLCLVLGAERSAVSRTKDWMSERAWEMKQRWVDVTVQMRGALGLNGQLVWLNAPSHMPSALTRALGTRAKVDPASIETFLSSLSWLCLPLHCAIWCMALISARCQANVWGKKPILRAKKLNIPLLLLLSV</sequence>
<proteinExistence type="predicted"/>
<name>A0ACD3RB83_LARCR</name>
<evidence type="ECO:0000313" key="1">
    <source>
        <dbReference type="EMBL" id="TMS16660.1"/>
    </source>
</evidence>
<keyword evidence="2" id="KW-1185">Reference proteome</keyword>
<reference evidence="1" key="1">
    <citation type="submission" date="2018-11" db="EMBL/GenBank/DDBJ databases">
        <title>The sequence and de novo assembly of Larimichthys crocea genome using PacBio and Hi-C technologies.</title>
        <authorList>
            <person name="Xu P."/>
            <person name="Chen B."/>
            <person name="Zhou Z."/>
            <person name="Ke Q."/>
            <person name="Wu Y."/>
            <person name="Bai H."/>
            <person name="Pu F."/>
        </authorList>
    </citation>
    <scope>NUCLEOTIDE SEQUENCE</scope>
    <source>
        <tissue evidence="1">Muscle</tissue>
    </source>
</reference>
<dbReference type="Proteomes" id="UP000793456">
    <property type="component" value="Chromosome VIII"/>
</dbReference>
<protein>
    <submittedName>
        <fullName evidence="1">Uncharacterized protein</fullName>
    </submittedName>
</protein>
<organism evidence="1 2">
    <name type="scientific">Larimichthys crocea</name>
    <name type="common">Large yellow croaker</name>
    <name type="synonym">Pseudosciaena crocea</name>
    <dbReference type="NCBI Taxonomy" id="215358"/>
    <lineage>
        <taxon>Eukaryota</taxon>
        <taxon>Metazoa</taxon>
        <taxon>Chordata</taxon>
        <taxon>Craniata</taxon>
        <taxon>Vertebrata</taxon>
        <taxon>Euteleostomi</taxon>
        <taxon>Actinopterygii</taxon>
        <taxon>Neopterygii</taxon>
        <taxon>Teleostei</taxon>
        <taxon>Neoteleostei</taxon>
        <taxon>Acanthomorphata</taxon>
        <taxon>Eupercaria</taxon>
        <taxon>Sciaenidae</taxon>
        <taxon>Larimichthys</taxon>
    </lineage>
</organism>
<comment type="caution">
    <text evidence="1">The sequence shown here is derived from an EMBL/GenBank/DDBJ whole genome shotgun (WGS) entry which is preliminary data.</text>
</comment>